<proteinExistence type="inferred from homology"/>
<evidence type="ECO:0000256" key="2">
    <source>
        <dbReference type="ARBA" id="ARBA00004413"/>
    </source>
</evidence>
<protein>
    <recommendedName>
        <fullName evidence="4">Flagellar motor switch protein FliG</fullName>
    </recommendedName>
</protein>
<evidence type="ECO:0000313" key="13">
    <source>
        <dbReference type="EMBL" id="PWJ52594.1"/>
    </source>
</evidence>
<evidence type="ECO:0000256" key="5">
    <source>
        <dbReference type="ARBA" id="ARBA00022475"/>
    </source>
</evidence>
<accession>A0A316A6Z8</accession>
<name>A0A316A6Z8_9ACTN</name>
<dbReference type="PRINTS" id="PR00954">
    <property type="entry name" value="FLGMOTORFLIG"/>
</dbReference>
<evidence type="ECO:0000259" key="10">
    <source>
        <dbReference type="Pfam" id="PF01706"/>
    </source>
</evidence>
<dbReference type="Proteomes" id="UP000245469">
    <property type="component" value="Unassembled WGS sequence"/>
</dbReference>
<evidence type="ECO:0000256" key="3">
    <source>
        <dbReference type="ARBA" id="ARBA00010299"/>
    </source>
</evidence>
<dbReference type="SUPFAM" id="SSF48029">
    <property type="entry name" value="FliG"/>
    <property type="match status" value="2"/>
</dbReference>
<sequence>MASTALVPLTADLMTGAQKAAVMLVQMGKERSSKIFALMDEEEIELLTTEIVLMGEIEPSVADDVLLEFYNELTGGGSIGAGGMGFAKALLESSLGKDKAGDLLDRVTAGQIGQPFDFLQEADARQVLTFLSGENAQTIALVLAHLNPIKSSAAMTGLSPDLQAEVAHRIATMERTPPDVIAIVAETIMRKASTVLTPQSASVVGGVQPLVEIINRADPGTGKHLLEELAKRDPALAEIVRAQMFTFDDILTLDDRAMQIVLREVDAATLAVALKGVRTELRDKVLGNVSERARENLLEEIELLGQVRLSAAEEGRAAVVSVIRRLEESGQIQIQRESDDEYVA</sequence>
<keyword evidence="13" id="KW-0282">Flagellum</keyword>
<gene>
    <name evidence="13" type="ORF">BXY45_11989</name>
</gene>
<evidence type="ECO:0000256" key="9">
    <source>
        <dbReference type="ARBA" id="ARBA00023143"/>
    </source>
</evidence>
<keyword evidence="5" id="KW-1003">Cell membrane</keyword>
<feature type="domain" description="Flagellar motor switch protein FliG N-terminal" evidence="12">
    <location>
        <begin position="14"/>
        <end position="116"/>
    </location>
</feature>
<dbReference type="InterPro" id="IPR000090">
    <property type="entry name" value="Flg_Motor_Flig"/>
</dbReference>
<dbReference type="InterPro" id="IPR032779">
    <property type="entry name" value="FliG_M"/>
</dbReference>
<evidence type="ECO:0000256" key="6">
    <source>
        <dbReference type="ARBA" id="ARBA00022500"/>
    </source>
</evidence>
<dbReference type="GO" id="GO:0009425">
    <property type="term" value="C:bacterial-type flagellum basal body"/>
    <property type="evidence" value="ECO:0007669"/>
    <property type="project" value="UniProtKB-SubCell"/>
</dbReference>
<feature type="domain" description="Flagellar motor switch protein FliG middle" evidence="11">
    <location>
        <begin position="125"/>
        <end position="197"/>
    </location>
</feature>
<evidence type="ECO:0000256" key="7">
    <source>
        <dbReference type="ARBA" id="ARBA00022779"/>
    </source>
</evidence>
<reference evidence="13 14" key="1">
    <citation type="submission" date="2018-03" db="EMBL/GenBank/DDBJ databases">
        <title>Genomic Encyclopedia of Archaeal and Bacterial Type Strains, Phase II (KMG-II): from individual species to whole genera.</title>
        <authorList>
            <person name="Goeker M."/>
        </authorList>
    </citation>
    <scope>NUCLEOTIDE SEQUENCE [LARGE SCALE GENOMIC DNA]</scope>
    <source>
        <strain evidence="13 14">DSM 44889</strain>
    </source>
</reference>
<dbReference type="InterPro" id="IPR011002">
    <property type="entry name" value="FliG_a-hlx"/>
</dbReference>
<keyword evidence="13" id="KW-0969">Cilium</keyword>
<comment type="subcellular location">
    <subcellularLocation>
        <location evidence="1">Bacterial flagellum basal body</location>
    </subcellularLocation>
    <subcellularLocation>
        <location evidence="2">Cell membrane</location>
        <topology evidence="2">Peripheral membrane protein</topology>
        <orientation evidence="2">Cytoplasmic side</orientation>
    </subcellularLocation>
</comment>
<keyword evidence="14" id="KW-1185">Reference proteome</keyword>
<comment type="caution">
    <text evidence="13">The sequence shown here is derived from an EMBL/GenBank/DDBJ whole genome shotgun (WGS) entry which is preliminary data.</text>
</comment>
<dbReference type="InterPro" id="IPR028263">
    <property type="entry name" value="FliG_N"/>
</dbReference>
<dbReference type="AlphaFoldDB" id="A0A316A6Z8"/>
<dbReference type="EMBL" id="QGDQ01000019">
    <property type="protein sequence ID" value="PWJ52594.1"/>
    <property type="molecule type" value="Genomic_DNA"/>
</dbReference>
<dbReference type="GO" id="GO:0071973">
    <property type="term" value="P:bacterial-type flagellum-dependent cell motility"/>
    <property type="evidence" value="ECO:0007669"/>
    <property type="project" value="InterPro"/>
</dbReference>
<keyword evidence="7" id="KW-0283">Flagellar rotation</keyword>
<dbReference type="PIRSF" id="PIRSF003161">
    <property type="entry name" value="FliG"/>
    <property type="match status" value="1"/>
</dbReference>
<evidence type="ECO:0000259" key="11">
    <source>
        <dbReference type="Pfam" id="PF14841"/>
    </source>
</evidence>
<organism evidence="13 14">
    <name type="scientific">Quadrisphaera granulorum</name>
    <dbReference type="NCBI Taxonomy" id="317664"/>
    <lineage>
        <taxon>Bacteria</taxon>
        <taxon>Bacillati</taxon>
        <taxon>Actinomycetota</taxon>
        <taxon>Actinomycetes</taxon>
        <taxon>Kineosporiales</taxon>
        <taxon>Kineosporiaceae</taxon>
        <taxon>Quadrisphaera</taxon>
    </lineage>
</organism>
<evidence type="ECO:0000259" key="12">
    <source>
        <dbReference type="Pfam" id="PF14842"/>
    </source>
</evidence>
<keyword evidence="13" id="KW-0966">Cell projection</keyword>
<evidence type="ECO:0000313" key="14">
    <source>
        <dbReference type="Proteomes" id="UP000245469"/>
    </source>
</evidence>
<feature type="domain" description="Flagellar motor switch protein FliG C-terminal" evidence="10">
    <location>
        <begin position="227"/>
        <end position="334"/>
    </location>
</feature>
<dbReference type="InterPro" id="IPR023087">
    <property type="entry name" value="Flg_Motor_Flig_C"/>
</dbReference>
<dbReference type="Pfam" id="PF01706">
    <property type="entry name" value="FliG_C"/>
    <property type="match status" value="1"/>
</dbReference>
<comment type="similarity">
    <text evidence="3">Belongs to the FliG family.</text>
</comment>
<evidence type="ECO:0000256" key="4">
    <source>
        <dbReference type="ARBA" id="ARBA00021870"/>
    </source>
</evidence>
<dbReference type="PANTHER" id="PTHR30534">
    <property type="entry name" value="FLAGELLAR MOTOR SWITCH PROTEIN FLIG"/>
    <property type="match status" value="1"/>
</dbReference>
<evidence type="ECO:0000256" key="8">
    <source>
        <dbReference type="ARBA" id="ARBA00023136"/>
    </source>
</evidence>
<dbReference type="PANTHER" id="PTHR30534:SF0">
    <property type="entry name" value="FLAGELLAR MOTOR SWITCH PROTEIN FLIG"/>
    <property type="match status" value="1"/>
</dbReference>
<dbReference type="GO" id="GO:0006935">
    <property type="term" value="P:chemotaxis"/>
    <property type="evidence" value="ECO:0007669"/>
    <property type="project" value="UniProtKB-KW"/>
</dbReference>
<dbReference type="GO" id="GO:0005886">
    <property type="term" value="C:plasma membrane"/>
    <property type="evidence" value="ECO:0007669"/>
    <property type="project" value="UniProtKB-SubCell"/>
</dbReference>
<dbReference type="Gene3D" id="1.10.220.30">
    <property type="match status" value="3"/>
</dbReference>
<keyword evidence="8" id="KW-0472">Membrane</keyword>
<dbReference type="NCBIfam" id="TIGR00207">
    <property type="entry name" value="fliG"/>
    <property type="match status" value="1"/>
</dbReference>
<keyword evidence="9" id="KW-0975">Bacterial flagellum</keyword>
<evidence type="ECO:0000256" key="1">
    <source>
        <dbReference type="ARBA" id="ARBA00004117"/>
    </source>
</evidence>
<dbReference type="Pfam" id="PF14841">
    <property type="entry name" value="FliG_M"/>
    <property type="match status" value="1"/>
</dbReference>
<dbReference type="GO" id="GO:0003774">
    <property type="term" value="F:cytoskeletal motor activity"/>
    <property type="evidence" value="ECO:0007669"/>
    <property type="project" value="InterPro"/>
</dbReference>
<dbReference type="Pfam" id="PF14842">
    <property type="entry name" value="FliG_N"/>
    <property type="match status" value="1"/>
</dbReference>
<keyword evidence="6" id="KW-0145">Chemotaxis</keyword>